<keyword evidence="2" id="KW-0812">Transmembrane</keyword>
<feature type="region of interest" description="Disordered" evidence="1">
    <location>
        <begin position="72"/>
        <end position="100"/>
    </location>
</feature>
<keyword evidence="2" id="KW-0472">Membrane</keyword>
<gene>
    <name evidence="3" type="ORF">ACERLL_03090</name>
</gene>
<keyword evidence="2" id="KW-1133">Transmembrane helix</keyword>
<sequence>MRYILAVLVPPAAVCRLGCHTVPPILVFWLAALATLFLAPAWTLVWLGLAAFFWVAATTWAVLTMRAVAADSHEAPHSNRHRHMDPERHFPGEGEIPLEE</sequence>
<reference evidence="3 4" key="1">
    <citation type="submission" date="2024-08" db="EMBL/GenBank/DDBJ databases">
        <title>Whole-genome sequencing of halo(alkali)philic microorganisms from hypersaline lakes.</title>
        <authorList>
            <person name="Sorokin D.Y."/>
            <person name="Merkel A.Y."/>
            <person name="Messina E."/>
            <person name="Yakimov M."/>
        </authorList>
    </citation>
    <scope>NUCLEOTIDE SEQUENCE [LARGE SCALE GENOMIC DNA]</scope>
    <source>
        <strain evidence="3 4">Cl-TMA</strain>
    </source>
</reference>
<comment type="caution">
    <text evidence="3">The sequence shown here is derived from an EMBL/GenBank/DDBJ whole genome shotgun (WGS) entry which is preliminary data.</text>
</comment>
<dbReference type="EMBL" id="JBGUAW010000002">
    <property type="protein sequence ID" value="MFA9459805.1"/>
    <property type="molecule type" value="Genomic_DNA"/>
</dbReference>
<feature type="transmembrane region" description="Helical" evidence="2">
    <location>
        <begin position="29"/>
        <end position="56"/>
    </location>
</feature>
<dbReference type="RefSeq" id="WP_373654590.1">
    <property type="nucleotide sequence ID" value="NZ_JBGUAW010000002.1"/>
</dbReference>
<protein>
    <submittedName>
        <fullName evidence="3">Uncharacterized protein</fullName>
    </submittedName>
</protein>
<evidence type="ECO:0000256" key="2">
    <source>
        <dbReference type="SAM" id="Phobius"/>
    </source>
</evidence>
<keyword evidence="4" id="KW-1185">Reference proteome</keyword>
<proteinExistence type="predicted"/>
<evidence type="ECO:0000313" key="4">
    <source>
        <dbReference type="Proteomes" id="UP001575181"/>
    </source>
</evidence>
<dbReference type="Proteomes" id="UP001575181">
    <property type="component" value="Unassembled WGS sequence"/>
</dbReference>
<evidence type="ECO:0000256" key="1">
    <source>
        <dbReference type="SAM" id="MobiDB-lite"/>
    </source>
</evidence>
<evidence type="ECO:0000313" key="3">
    <source>
        <dbReference type="EMBL" id="MFA9459805.1"/>
    </source>
</evidence>
<organism evidence="3 4">
    <name type="scientific">Thiohalorhabdus methylotrophus</name>
    <dbReference type="NCBI Taxonomy" id="3242694"/>
    <lineage>
        <taxon>Bacteria</taxon>
        <taxon>Pseudomonadati</taxon>
        <taxon>Pseudomonadota</taxon>
        <taxon>Gammaproteobacteria</taxon>
        <taxon>Thiohalorhabdales</taxon>
        <taxon>Thiohalorhabdaceae</taxon>
        <taxon>Thiohalorhabdus</taxon>
    </lineage>
</organism>
<name>A0ABV4TR48_9GAMM</name>
<accession>A0ABV4TR48</accession>